<proteinExistence type="predicted"/>
<gene>
    <name evidence="1" type="ORF">C7431_102235</name>
</gene>
<comment type="caution">
    <text evidence="1">The sequence shown here is derived from an EMBL/GenBank/DDBJ whole genome shotgun (WGS) entry which is preliminary data.</text>
</comment>
<protein>
    <submittedName>
        <fullName evidence="1">Uncharacterized protein</fullName>
    </submittedName>
</protein>
<accession>A0A2V2BJU3</accession>
<dbReference type="Proteomes" id="UP000245981">
    <property type="component" value="Unassembled WGS sequence"/>
</dbReference>
<evidence type="ECO:0000313" key="1">
    <source>
        <dbReference type="EMBL" id="PWK99432.1"/>
    </source>
</evidence>
<dbReference type="AlphaFoldDB" id="A0A2V2BJU3"/>
<dbReference type="EMBL" id="QGHF01000002">
    <property type="protein sequence ID" value="PWK99432.1"/>
    <property type="molecule type" value="Genomic_DNA"/>
</dbReference>
<reference evidence="1 2" key="1">
    <citation type="submission" date="2018-05" db="EMBL/GenBank/DDBJ databases">
        <title>Genomic Encyclopedia of Type Strains, Phase IV (KMG-V): Genome sequencing to study the core and pangenomes of soil and plant-associated prokaryotes.</title>
        <authorList>
            <person name="Whitman W."/>
        </authorList>
    </citation>
    <scope>NUCLEOTIDE SEQUENCE [LARGE SCALE GENOMIC DNA]</scope>
    <source>
        <strain evidence="1 2">PNA 200-10</strain>
    </source>
</reference>
<evidence type="ECO:0000313" key="2">
    <source>
        <dbReference type="Proteomes" id="UP000245981"/>
    </source>
</evidence>
<sequence length="42" mass="4756">MARMLDLLINTIGDENNTQFHLAKILTCDVDVSIPANRTIHF</sequence>
<name>A0A2V2BJU3_9GAMM</name>
<organism evidence="1 2">
    <name type="scientific">Pantoea allii</name>
    <dbReference type="NCBI Taxonomy" id="574096"/>
    <lineage>
        <taxon>Bacteria</taxon>
        <taxon>Pseudomonadati</taxon>
        <taxon>Pseudomonadota</taxon>
        <taxon>Gammaproteobacteria</taxon>
        <taxon>Enterobacterales</taxon>
        <taxon>Erwiniaceae</taxon>
        <taxon>Pantoea</taxon>
    </lineage>
</organism>